<dbReference type="PANTHER" id="PTHR13800:SF1">
    <property type="entry name" value="TRANSIENT RECEPTOR POTENTIAL CATION CHANNEL TRPM"/>
    <property type="match status" value="1"/>
</dbReference>
<dbReference type="STRING" id="31246.A0A183P2V2"/>
<gene>
    <name evidence="1" type="ORF">SMTD_LOCUS8688</name>
</gene>
<dbReference type="GO" id="GO:0030001">
    <property type="term" value="P:metal ion transport"/>
    <property type="evidence" value="ECO:0007669"/>
    <property type="project" value="TreeGrafter"/>
</dbReference>
<dbReference type="GO" id="GO:0005261">
    <property type="term" value="F:monoatomic cation channel activity"/>
    <property type="evidence" value="ECO:0007669"/>
    <property type="project" value="TreeGrafter"/>
</dbReference>
<dbReference type="PANTHER" id="PTHR13800">
    <property type="entry name" value="TRANSIENT RECEPTOR POTENTIAL CATION CHANNEL, SUBFAMILY M, MEMBER 6"/>
    <property type="match status" value="1"/>
</dbReference>
<reference evidence="1 2" key="1">
    <citation type="submission" date="2018-11" db="EMBL/GenBank/DDBJ databases">
        <authorList>
            <consortium name="Pathogen Informatics"/>
        </authorList>
    </citation>
    <scope>NUCLEOTIDE SEQUENCE [LARGE SCALE GENOMIC DNA]</scope>
    <source>
        <strain>Denwood</strain>
        <strain evidence="2">Zambia</strain>
    </source>
</reference>
<dbReference type="EMBL" id="UZAL01029106">
    <property type="protein sequence ID" value="VDP45971.1"/>
    <property type="molecule type" value="Genomic_DNA"/>
</dbReference>
<sequence length="77" mass="8670">MYMQYVRLHYETCPELVLHLLLHEWKIRVPNLVISIVGGLANAPLQAKLQQVVKHGILRAAKTTGAWIVTNGLDIGR</sequence>
<dbReference type="Pfam" id="PF18139">
    <property type="entry name" value="LSDAT_euk"/>
    <property type="match status" value="1"/>
</dbReference>
<organism evidence="1 2">
    <name type="scientific">Schistosoma mattheei</name>
    <dbReference type="NCBI Taxonomy" id="31246"/>
    <lineage>
        <taxon>Eukaryota</taxon>
        <taxon>Metazoa</taxon>
        <taxon>Spiralia</taxon>
        <taxon>Lophotrochozoa</taxon>
        <taxon>Platyhelminthes</taxon>
        <taxon>Trematoda</taxon>
        <taxon>Digenea</taxon>
        <taxon>Strigeidida</taxon>
        <taxon>Schistosomatoidea</taxon>
        <taxon>Schistosomatidae</taxon>
        <taxon>Schistosoma</taxon>
    </lineage>
</organism>
<protein>
    <submittedName>
        <fullName evidence="1">Uncharacterized protein</fullName>
    </submittedName>
</protein>
<dbReference type="GO" id="GO:0005886">
    <property type="term" value="C:plasma membrane"/>
    <property type="evidence" value="ECO:0007669"/>
    <property type="project" value="TreeGrafter"/>
</dbReference>
<evidence type="ECO:0000313" key="1">
    <source>
        <dbReference type="EMBL" id="VDP45971.1"/>
    </source>
</evidence>
<evidence type="ECO:0000313" key="2">
    <source>
        <dbReference type="Proteomes" id="UP000269396"/>
    </source>
</evidence>
<proteinExistence type="predicted"/>
<dbReference type="InterPro" id="IPR050927">
    <property type="entry name" value="TRPM"/>
</dbReference>
<dbReference type="InterPro" id="IPR041491">
    <property type="entry name" value="TRPM_SLOG"/>
</dbReference>
<accession>A0A183P2V2</accession>
<name>A0A183P2V2_9TREM</name>
<dbReference type="AlphaFoldDB" id="A0A183P2V2"/>
<keyword evidence="2" id="KW-1185">Reference proteome</keyword>
<dbReference type="Proteomes" id="UP000269396">
    <property type="component" value="Unassembled WGS sequence"/>
</dbReference>